<dbReference type="EMBL" id="JAXQNO010000011">
    <property type="protein sequence ID" value="KAK4788655.1"/>
    <property type="molecule type" value="Genomic_DNA"/>
</dbReference>
<dbReference type="PANTHER" id="PTHR47472:SF1">
    <property type="entry name" value="DUF1446-DOMAIN-CONTAINING PROTEIN"/>
    <property type="match status" value="1"/>
</dbReference>
<feature type="domain" description="AtuA-like ferredoxin-fold" evidence="2">
    <location>
        <begin position="497"/>
        <end position="616"/>
    </location>
</feature>
<reference evidence="3 4" key="1">
    <citation type="journal article" date="2023" name="Hortic Res">
        <title>Pangenome of water caltrop reveals structural variations and asymmetric subgenome divergence after allopolyploidization.</title>
        <authorList>
            <person name="Zhang X."/>
            <person name="Chen Y."/>
            <person name="Wang L."/>
            <person name="Yuan Y."/>
            <person name="Fang M."/>
            <person name="Shi L."/>
            <person name="Lu R."/>
            <person name="Comes H.P."/>
            <person name="Ma Y."/>
            <person name="Chen Y."/>
            <person name="Huang G."/>
            <person name="Zhou Y."/>
            <person name="Zheng Z."/>
            <person name="Qiu Y."/>
        </authorList>
    </citation>
    <scope>NUCLEOTIDE SEQUENCE [LARGE SCALE GENOMIC DNA]</scope>
    <source>
        <strain evidence="3">F231</strain>
    </source>
</reference>
<comment type="caution">
    <text evidence="3">The sequence shown here is derived from an EMBL/GenBank/DDBJ whole genome shotgun (WGS) entry which is preliminary data.</text>
</comment>
<organism evidence="3 4">
    <name type="scientific">Trapa natans</name>
    <name type="common">Water chestnut</name>
    <dbReference type="NCBI Taxonomy" id="22666"/>
    <lineage>
        <taxon>Eukaryota</taxon>
        <taxon>Viridiplantae</taxon>
        <taxon>Streptophyta</taxon>
        <taxon>Embryophyta</taxon>
        <taxon>Tracheophyta</taxon>
        <taxon>Spermatophyta</taxon>
        <taxon>Magnoliopsida</taxon>
        <taxon>eudicotyledons</taxon>
        <taxon>Gunneridae</taxon>
        <taxon>Pentapetalae</taxon>
        <taxon>rosids</taxon>
        <taxon>malvids</taxon>
        <taxon>Myrtales</taxon>
        <taxon>Lythraceae</taxon>
        <taxon>Trapa</taxon>
    </lineage>
</organism>
<dbReference type="InterPro" id="IPR056362">
    <property type="entry name" value="AtuA-like_ferredoxin_dom"/>
</dbReference>
<dbReference type="AlphaFoldDB" id="A0AAN7LMP2"/>
<sequence>MNPKRLRDKVYVGCGAGFGGDRPLAALKLLHSVPELNYLILECLAERTLADRYQEMMNGGVGYDPRISEWMRILMPLAVERGVCIVTNMGAVDPVGAQNQVVEVARSLGLNLTVAVAHELAGMDSGHTCSHEKFNTAESGISTYLGAAPIVDCLENYQPNVIVTSRVADAALFLGPMVYELGWNWNDFHLLAQGTLAGHLLECGCQLTGGYFMHPGDKYRDMPFSRLLNTSLPYAEVCSDGQVYVAKANRSGGVLNVSTCSQQLLYEIGNPAAYVTPDVAIDVRNVTFQPVSCFRVMCLGAKPAAEPVPGQLLRLVPRDIGWKGWGEISYGGFQCVNRAKAAEFMVRSWIEEAFPGLSEQVCSYIIGVDSIKATNSEGSFSNWDATADIRLRMDGLFDKKEHAIQFTKEFTALYTNGPAGGGGISTGHRKEIILIKELVVNREVVQWKTGVKSSMLTSSISHRAFDYLCYSAGAEESWEDSTLVDSDAPPAPFNEKIPLYSVAHSRAGDKGNDINFSIIPHCSSDMGRLKLVITPNWVRKVVSPLLRTSTFPDLEATRKSGEWADDDRVEVEIYEVEGIHSLNVVVRNILDGGVNCSRRIDRHGKTISDLVLCQQVILPP</sequence>
<gene>
    <name evidence="3" type="ORF">SAY86_019974</name>
</gene>
<evidence type="ECO:0000313" key="4">
    <source>
        <dbReference type="Proteomes" id="UP001346149"/>
    </source>
</evidence>
<dbReference type="Pfam" id="PF23544">
    <property type="entry name" value="AtuA_ferredoxin"/>
    <property type="match status" value="1"/>
</dbReference>
<evidence type="ECO:0000313" key="3">
    <source>
        <dbReference type="EMBL" id="KAK4788655.1"/>
    </source>
</evidence>
<dbReference type="Proteomes" id="UP001346149">
    <property type="component" value="Unassembled WGS sequence"/>
</dbReference>
<keyword evidence="4" id="KW-1185">Reference proteome</keyword>
<protein>
    <submittedName>
        <fullName evidence="3">Uncharacterized protein</fullName>
    </submittedName>
</protein>
<name>A0AAN7LMP2_TRANT</name>
<proteinExistence type="predicted"/>
<dbReference type="InterPro" id="IPR010839">
    <property type="entry name" value="AtuA_N"/>
</dbReference>
<accession>A0AAN7LMP2</accession>
<evidence type="ECO:0000259" key="1">
    <source>
        <dbReference type="Pfam" id="PF07287"/>
    </source>
</evidence>
<evidence type="ECO:0000259" key="2">
    <source>
        <dbReference type="Pfam" id="PF23544"/>
    </source>
</evidence>
<dbReference type="Pfam" id="PF07287">
    <property type="entry name" value="AtuA"/>
    <property type="match status" value="1"/>
</dbReference>
<dbReference type="PANTHER" id="PTHR47472">
    <property type="entry name" value="PROPIONYL-COA CARBOXYLASE"/>
    <property type="match status" value="1"/>
</dbReference>
<feature type="domain" description="Acyclic terpene utilisation N-terminal" evidence="1">
    <location>
        <begin position="10"/>
        <end position="448"/>
    </location>
</feature>